<dbReference type="Gene3D" id="1.20.1280.50">
    <property type="match status" value="1"/>
</dbReference>
<dbReference type="AlphaFoldDB" id="A0A067MR08"/>
<dbReference type="SUPFAM" id="SSF52047">
    <property type="entry name" value="RNI-like"/>
    <property type="match status" value="1"/>
</dbReference>
<sequence length="576" mass="64221">MVARSILESKLSPKSLRLLDELLRSLKEPEVATGTDSRSSYTRAEEESVRFDLAAEVLLLEVSRIRAKRNSFSPINALPVELLSRIFLVGARRDIRDSAPLPLSSIVASHVCRRWRQISLSTPSLWTYFRPQIRAEWAPRAQGLPQDFLILPGSSRNCDNCESSLRNMRSLRVGSRLFRYDRTTPDLSSCMSFPAPNLTFLQLSGEGWYDDSGMHHCFVKLPSSPFQGQHKLQEVVISRCSLQWSSTIFSGLRRLSLHGIPDFYMLCADELLSILTACPPLEELSVSECKFMVRDHVPHRAVALPCLRSLLWDTDRGWQPYYHGWLRVLQYVLIPEGIELGLRCATSAFDIHTVLRENHELAPVALGHGVFPPIQLALSRCRHLSFGYPDLFDGDGDGDGAGYNPEAISLDSSGNMLKLFSRPIDVDFYTGTCINIGASLLMADFVTHLPPDSPIQCLSLYRARPFDAAAFIRVMHALPHLGKVVLLETASSCEDEILCAIADPRWGHCIEEIALHRSASSLVSLIHPFQSYVESVGKACVCQVTLRNCRAVDGEALAALRALVKVVRVENEPSAP</sequence>
<dbReference type="EMBL" id="KL198040">
    <property type="protein sequence ID" value="KDQ14021.1"/>
    <property type="molecule type" value="Genomic_DNA"/>
</dbReference>
<dbReference type="InterPro" id="IPR001810">
    <property type="entry name" value="F-box_dom"/>
</dbReference>
<keyword evidence="3" id="KW-1185">Reference proteome</keyword>
<dbReference type="Proteomes" id="UP000027195">
    <property type="component" value="Unassembled WGS sequence"/>
</dbReference>
<name>A0A067MR08_BOTB1</name>
<dbReference type="InParanoid" id="A0A067MR08"/>
<dbReference type="InterPro" id="IPR036047">
    <property type="entry name" value="F-box-like_dom_sf"/>
</dbReference>
<accession>A0A067MR08</accession>
<dbReference type="OrthoDB" id="3252356at2759"/>
<dbReference type="Gene3D" id="3.80.10.10">
    <property type="entry name" value="Ribonuclease Inhibitor"/>
    <property type="match status" value="1"/>
</dbReference>
<reference evidence="3" key="1">
    <citation type="journal article" date="2014" name="Proc. Natl. Acad. Sci. U.S.A.">
        <title>Extensive sampling of basidiomycete genomes demonstrates inadequacy of the white-rot/brown-rot paradigm for wood decay fungi.</title>
        <authorList>
            <person name="Riley R."/>
            <person name="Salamov A.A."/>
            <person name="Brown D.W."/>
            <person name="Nagy L.G."/>
            <person name="Floudas D."/>
            <person name="Held B.W."/>
            <person name="Levasseur A."/>
            <person name="Lombard V."/>
            <person name="Morin E."/>
            <person name="Otillar R."/>
            <person name="Lindquist E.A."/>
            <person name="Sun H."/>
            <person name="LaButti K.M."/>
            <person name="Schmutz J."/>
            <person name="Jabbour D."/>
            <person name="Luo H."/>
            <person name="Baker S.E."/>
            <person name="Pisabarro A.G."/>
            <person name="Walton J.D."/>
            <person name="Blanchette R.A."/>
            <person name="Henrissat B."/>
            <person name="Martin F."/>
            <person name="Cullen D."/>
            <person name="Hibbett D.S."/>
            <person name="Grigoriev I.V."/>
        </authorList>
    </citation>
    <scope>NUCLEOTIDE SEQUENCE [LARGE SCALE GENOMIC DNA]</scope>
    <source>
        <strain evidence="3">FD-172 SS1</strain>
    </source>
</reference>
<evidence type="ECO:0000259" key="1">
    <source>
        <dbReference type="Pfam" id="PF12937"/>
    </source>
</evidence>
<feature type="domain" description="F-box" evidence="1">
    <location>
        <begin position="75"/>
        <end position="128"/>
    </location>
</feature>
<evidence type="ECO:0000313" key="3">
    <source>
        <dbReference type="Proteomes" id="UP000027195"/>
    </source>
</evidence>
<dbReference type="SUPFAM" id="SSF81383">
    <property type="entry name" value="F-box domain"/>
    <property type="match status" value="1"/>
</dbReference>
<dbReference type="STRING" id="930990.A0A067MR08"/>
<dbReference type="HOGENOM" id="CLU_022942_0_0_1"/>
<proteinExistence type="predicted"/>
<dbReference type="Pfam" id="PF12937">
    <property type="entry name" value="F-box-like"/>
    <property type="match status" value="1"/>
</dbReference>
<evidence type="ECO:0000313" key="2">
    <source>
        <dbReference type="EMBL" id="KDQ14021.1"/>
    </source>
</evidence>
<gene>
    <name evidence="2" type="ORF">BOTBODRAFT_55749</name>
</gene>
<protein>
    <recommendedName>
        <fullName evidence="1">F-box domain-containing protein</fullName>
    </recommendedName>
</protein>
<organism evidence="2 3">
    <name type="scientific">Botryobasidium botryosum (strain FD-172 SS1)</name>
    <dbReference type="NCBI Taxonomy" id="930990"/>
    <lineage>
        <taxon>Eukaryota</taxon>
        <taxon>Fungi</taxon>
        <taxon>Dikarya</taxon>
        <taxon>Basidiomycota</taxon>
        <taxon>Agaricomycotina</taxon>
        <taxon>Agaricomycetes</taxon>
        <taxon>Cantharellales</taxon>
        <taxon>Botryobasidiaceae</taxon>
        <taxon>Botryobasidium</taxon>
    </lineage>
</organism>
<dbReference type="InterPro" id="IPR032675">
    <property type="entry name" value="LRR_dom_sf"/>
</dbReference>